<protein>
    <submittedName>
        <fullName evidence="3">Caspase family protein</fullName>
    </submittedName>
</protein>
<dbReference type="InterPro" id="IPR029030">
    <property type="entry name" value="Caspase-like_dom_sf"/>
</dbReference>
<dbReference type="GO" id="GO:0006508">
    <property type="term" value="P:proteolysis"/>
    <property type="evidence" value="ECO:0007669"/>
    <property type="project" value="InterPro"/>
</dbReference>
<keyword evidence="4" id="KW-1185">Reference proteome</keyword>
<evidence type="ECO:0000259" key="2">
    <source>
        <dbReference type="Pfam" id="PF14326"/>
    </source>
</evidence>
<name>A0A8J6XS38_9CYAN</name>
<proteinExistence type="predicted"/>
<evidence type="ECO:0000259" key="1">
    <source>
        <dbReference type="Pfam" id="PF00656"/>
    </source>
</evidence>
<feature type="domain" description="DUF4384" evidence="2">
    <location>
        <begin position="560"/>
        <end position="653"/>
    </location>
</feature>
<dbReference type="Proteomes" id="UP000629098">
    <property type="component" value="Unassembled WGS sequence"/>
</dbReference>
<dbReference type="InterPro" id="IPR011600">
    <property type="entry name" value="Pept_C14_caspase"/>
</dbReference>
<dbReference type="PANTHER" id="PTHR48104">
    <property type="entry name" value="METACASPASE-4"/>
    <property type="match status" value="1"/>
</dbReference>
<accession>A0A8J6XS38</accession>
<dbReference type="AlphaFoldDB" id="A0A8J6XS38"/>
<dbReference type="Gene3D" id="3.40.50.1460">
    <property type="match status" value="1"/>
</dbReference>
<sequence length="723" mass="78976">MKRRNFLQRFGSILTVLGAASSEWLSLGNLYYQALAQPSARKFALLIGINKYQHKDVSWNVSTLGGCITDVELQRELLIHKCGFQSSDILCLTDEQATSDKIETAFVEHLSNVKSGDVVVFHFSGYGSRVKLETQQSEQNALILVNAAVNTQENKLVNYLLEEKLLLMLRSLATDNVIAVLDTSYYYSQNPQPIGLRSRVCQISPSIVAPDIETFHETSLHNACVLTATSEPTQLAMEVQMSGFSAGLFTYALTQHIWEATPATTIKFSISRAASTIQQLGSSKQQPAFLNDKNLQSSTLSEILGANAKSAQGVVTAIEEDGKTVQLWLGGLPPQVLEYYGVNSLFTIINDVETRGGTSVQLRSRNGLTAKALVYNTDSTTLKVGQLITEAVRVLPRNINLTVALDPKLERIERVDATGGFATVARVSLATSGEQPADYVFGKLAQVSTKDSPSTTSTMVSLNRYGLFSLGCELIPNTSGEAGEVVKPAVQRLAPKLHALLAAKLWRLTENEGSSGLSIRGSLENIDILPRMLMQRQTSQLSTESTKKPYSPETEKIPTVSIGSKIQYRVQNMSARPVYLMLLGLNSSRTAIALYPWLKNTEVDNSDAQRMLKDLVIAPGQTLTIPQTTSGFEWVVQGPASISENQLIFSTAPFTQTLLAMIAGKHPRVDGQRILPLLNPIDVAQALLQDLHNASAVTDITATDSYILNVNNWASLSFVYQVV</sequence>
<dbReference type="Pfam" id="PF00656">
    <property type="entry name" value="Peptidase_C14"/>
    <property type="match status" value="1"/>
</dbReference>
<organism evidence="3 4">
    <name type="scientific">Iningainema tapete BLCC-T55</name>
    <dbReference type="NCBI Taxonomy" id="2748662"/>
    <lineage>
        <taxon>Bacteria</taxon>
        <taxon>Bacillati</taxon>
        <taxon>Cyanobacteriota</taxon>
        <taxon>Cyanophyceae</taxon>
        <taxon>Nostocales</taxon>
        <taxon>Scytonemataceae</taxon>
        <taxon>Iningainema tapete</taxon>
    </lineage>
</organism>
<gene>
    <name evidence="3" type="ORF">ICL16_36550</name>
</gene>
<dbReference type="InterPro" id="IPR050452">
    <property type="entry name" value="Metacaspase"/>
</dbReference>
<evidence type="ECO:0000313" key="4">
    <source>
        <dbReference type="Proteomes" id="UP000629098"/>
    </source>
</evidence>
<comment type="caution">
    <text evidence="3">The sequence shown here is derived from an EMBL/GenBank/DDBJ whole genome shotgun (WGS) entry which is preliminary data.</text>
</comment>
<reference evidence="3" key="1">
    <citation type="submission" date="2020-09" db="EMBL/GenBank/DDBJ databases">
        <title>Iningainema tapete sp. nov. (Scytonemataceae, Cyanobacteria) from greenhouses in central Florida (USA) produces two types of nodularin with biosynthetic potential for microcystin-LR and anabaenopeptins.</title>
        <authorList>
            <person name="Berthold D.E."/>
            <person name="Lefler F.W."/>
            <person name="Huang I.-S."/>
            <person name="Abdulla H."/>
            <person name="Zimba P.V."/>
            <person name="Laughinghouse H.D. IV."/>
        </authorList>
    </citation>
    <scope>NUCLEOTIDE SEQUENCE</scope>
    <source>
        <strain evidence="3">BLCCT55</strain>
    </source>
</reference>
<dbReference type="GO" id="GO:0005737">
    <property type="term" value="C:cytoplasm"/>
    <property type="evidence" value="ECO:0007669"/>
    <property type="project" value="TreeGrafter"/>
</dbReference>
<dbReference type="GO" id="GO:0004197">
    <property type="term" value="F:cysteine-type endopeptidase activity"/>
    <property type="evidence" value="ECO:0007669"/>
    <property type="project" value="InterPro"/>
</dbReference>
<dbReference type="InterPro" id="IPR025493">
    <property type="entry name" value="DUF4384"/>
</dbReference>
<feature type="domain" description="Peptidase C14 caspase" evidence="1">
    <location>
        <begin position="41"/>
        <end position="290"/>
    </location>
</feature>
<dbReference type="InterPro" id="IPR011189">
    <property type="entry name" value="UCP_caspase_lke"/>
</dbReference>
<dbReference type="PANTHER" id="PTHR48104:SF30">
    <property type="entry name" value="METACASPASE-1"/>
    <property type="match status" value="1"/>
</dbReference>
<dbReference type="SUPFAM" id="SSF52129">
    <property type="entry name" value="Caspase-like"/>
    <property type="match status" value="1"/>
</dbReference>
<dbReference type="RefSeq" id="WP_190836483.1">
    <property type="nucleotide sequence ID" value="NZ_CAWPPI010000110.1"/>
</dbReference>
<evidence type="ECO:0000313" key="3">
    <source>
        <dbReference type="EMBL" id="MBD2777415.1"/>
    </source>
</evidence>
<dbReference type="Pfam" id="PF14326">
    <property type="entry name" value="DUF4384"/>
    <property type="match status" value="1"/>
</dbReference>
<dbReference type="EMBL" id="JACXAE010000110">
    <property type="protein sequence ID" value="MBD2777415.1"/>
    <property type="molecule type" value="Genomic_DNA"/>
</dbReference>
<dbReference type="PIRSF" id="PIRSF007398">
    <property type="entry name" value="Sll0148_caspase"/>
    <property type="match status" value="1"/>
</dbReference>